<keyword evidence="1" id="KW-0812">Transmembrane</keyword>
<comment type="caution">
    <text evidence="2">The sequence shown here is derived from an EMBL/GenBank/DDBJ whole genome shotgun (WGS) entry which is preliminary data.</text>
</comment>
<keyword evidence="1" id="KW-1133">Transmembrane helix</keyword>
<feature type="transmembrane region" description="Helical" evidence="1">
    <location>
        <begin position="45"/>
        <end position="60"/>
    </location>
</feature>
<proteinExistence type="predicted"/>
<sequence>MDGWWWKALCLWLALEGALLAASPGQVRALARLLLQLEDRTLRRYGLAAMAIGAGLLYVMKQ</sequence>
<dbReference type="RefSeq" id="WP_369454239.1">
    <property type="nucleotide sequence ID" value="NZ_JBGCUO010000001.1"/>
</dbReference>
<accession>A0ABV4AEC5</accession>
<gene>
    <name evidence="2" type="ORF">AB5I84_02430</name>
</gene>
<dbReference type="Pfam" id="PF09838">
    <property type="entry name" value="DUF2065"/>
    <property type="match status" value="1"/>
</dbReference>
<evidence type="ECO:0000256" key="1">
    <source>
        <dbReference type="SAM" id="Phobius"/>
    </source>
</evidence>
<evidence type="ECO:0000313" key="2">
    <source>
        <dbReference type="EMBL" id="MEY1661000.1"/>
    </source>
</evidence>
<dbReference type="EMBL" id="JBGCUO010000001">
    <property type="protein sequence ID" value="MEY1661000.1"/>
    <property type="molecule type" value="Genomic_DNA"/>
</dbReference>
<keyword evidence="1" id="KW-0472">Membrane</keyword>
<organism evidence="2 3">
    <name type="scientific">Isoalcanivorax beigongshangi</name>
    <dbReference type="NCBI Taxonomy" id="3238810"/>
    <lineage>
        <taxon>Bacteria</taxon>
        <taxon>Pseudomonadati</taxon>
        <taxon>Pseudomonadota</taxon>
        <taxon>Gammaproteobacteria</taxon>
        <taxon>Oceanospirillales</taxon>
        <taxon>Alcanivoracaceae</taxon>
        <taxon>Isoalcanivorax</taxon>
    </lineage>
</organism>
<keyword evidence="3" id="KW-1185">Reference proteome</keyword>
<protein>
    <submittedName>
        <fullName evidence="2">DUF2065 family protein</fullName>
    </submittedName>
</protein>
<dbReference type="Proteomes" id="UP001562065">
    <property type="component" value="Unassembled WGS sequence"/>
</dbReference>
<reference evidence="2 3" key="1">
    <citation type="submission" date="2024-07" db="EMBL/GenBank/DDBJ databases">
        <authorList>
            <person name="Ren Q."/>
        </authorList>
    </citation>
    <scope>NUCLEOTIDE SEQUENCE [LARGE SCALE GENOMIC DNA]</scope>
    <source>
        <strain evidence="2 3">REN37</strain>
    </source>
</reference>
<name>A0ABV4AEC5_9GAMM</name>
<evidence type="ECO:0000313" key="3">
    <source>
        <dbReference type="Proteomes" id="UP001562065"/>
    </source>
</evidence>
<dbReference type="InterPro" id="IPR019201">
    <property type="entry name" value="DUF2065"/>
</dbReference>